<comment type="caution">
    <text evidence="1">The sequence shown here is derived from an EMBL/GenBank/DDBJ whole genome shotgun (WGS) entry which is preliminary data.</text>
</comment>
<dbReference type="AlphaFoldDB" id="A0A557SX48"/>
<dbReference type="Proteomes" id="UP000315289">
    <property type="component" value="Unassembled WGS sequence"/>
</dbReference>
<reference evidence="1 2" key="1">
    <citation type="journal article" date="2019" name="Front. Microbiol.">
        <title>Ammonia Oxidation by the Arctic Terrestrial Thaumarchaeote Candidatus Nitrosocosmicus arcticus Is Stimulated by Increasing Temperatures.</title>
        <authorList>
            <person name="Alves R.J.E."/>
            <person name="Kerou M."/>
            <person name="Zappe A."/>
            <person name="Bittner R."/>
            <person name="Abby S.S."/>
            <person name="Schmidt H.A."/>
            <person name="Pfeifer K."/>
            <person name="Schleper C."/>
        </authorList>
    </citation>
    <scope>NUCLEOTIDE SEQUENCE [LARGE SCALE GENOMIC DNA]</scope>
    <source>
        <strain evidence="1 2">Kfb</strain>
    </source>
</reference>
<evidence type="ECO:0000313" key="1">
    <source>
        <dbReference type="EMBL" id="TVP41174.1"/>
    </source>
</evidence>
<name>A0A557SX48_9ARCH</name>
<dbReference type="EMBL" id="VOAH01000004">
    <property type="protein sequence ID" value="TVP41174.1"/>
    <property type="molecule type" value="Genomic_DNA"/>
</dbReference>
<sequence>MIPLIDSMKIYNNDKQKNFNRGVMSLNIPYIGYVNNEPVDNLVILEVQNERNDIPFTEIKTTGRNLLGDVAMKEISRKFLVKRSNPLNADDIIKVRHLPTDRFKSYPAMYPNSLLSKGVKILNEDFVGFIMKETTDMIVVFGNYVQRYDIPKSKIYTIGGNVILNMNFAEFLTYEVDNYTSLPK</sequence>
<accession>A0A557SX48</accession>
<organism evidence="1 2">
    <name type="scientific">Candidatus Nitrosocosmicus arcticus</name>
    <dbReference type="NCBI Taxonomy" id="2035267"/>
    <lineage>
        <taxon>Archaea</taxon>
        <taxon>Nitrososphaerota</taxon>
        <taxon>Nitrososphaeria</taxon>
        <taxon>Nitrososphaerales</taxon>
        <taxon>Nitrososphaeraceae</taxon>
        <taxon>Candidatus Nitrosocosmicus</taxon>
    </lineage>
</organism>
<gene>
    <name evidence="1" type="ORF">NARC_40137</name>
</gene>
<proteinExistence type="predicted"/>
<evidence type="ECO:0000313" key="2">
    <source>
        <dbReference type="Proteomes" id="UP000315289"/>
    </source>
</evidence>
<protein>
    <submittedName>
        <fullName evidence="1">Uncharacterized protein</fullName>
    </submittedName>
</protein>
<keyword evidence="2" id="KW-1185">Reference proteome</keyword>